<evidence type="ECO:0000313" key="5">
    <source>
        <dbReference type="Proteomes" id="UP000267606"/>
    </source>
</evidence>
<dbReference type="AlphaFoldDB" id="A0A183HCQ8"/>
<evidence type="ECO:0000313" key="6">
    <source>
        <dbReference type="WBParaSite" id="OFLC_0000526901-mRNA-1"/>
    </source>
</evidence>
<gene>
    <name evidence="4" type="ORF">OFLC_LOCUS5271</name>
</gene>
<feature type="domain" description="Guanylate cyclase" evidence="3">
    <location>
        <begin position="24"/>
        <end position="82"/>
    </location>
</feature>
<keyword evidence="2" id="KW-0456">Lyase</keyword>
<dbReference type="GO" id="GO:0008074">
    <property type="term" value="C:guanylate cyclase complex, soluble"/>
    <property type="evidence" value="ECO:0007669"/>
    <property type="project" value="TreeGrafter"/>
</dbReference>
<protein>
    <submittedName>
        <fullName evidence="6">Guanylate cyclase domain-containing protein</fullName>
    </submittedName>
</protein>
<dbReference type="GO" id="GO:0070482">
    <property type="term" value="P:response to oxygen levels"/>
    <property type="evidence" value="ECO:0007669"/>
    <property type="project" value="TreeGrafter"/>
</dbReference>
<dbReference type="InterPro" id="IPR001054">
    <property type="entry name" value="A/G_cyclase"/>
</dbReference>
<dbReference type="Proteomes" id="UP000267606">
    <property type="component" value="Unassembled WGS sequence"/>
</dbReference>
<dbReference type="InterPro" id="IPR029787">
    <property type="entry name" value="Nucleotide_cyclase"/>
</dbReference>
<reference evidence="6" key="1">
    <citation type="submission" date="2016-06" db="UniProtKB">
        <authorList>
            <consortium name="WormBaseParasite"/>
        </authorList>
    </citation>
    <scope>IDENTIFICATION</scope>
</reference>
<comment type="catalytic activity">
    <reaction evidence="1">
        <text>GTP = 3',5'-cyclic GMP + diphosphate</text>
        <dbReference type="Rhea" id="RHEA:13665"/>
        <dbReference type="ChEBI" id="CHEBI:33019"/>
        <dbReference type="ChEBI" id="CHEBI:37565"/>
        <dbReference type="ChEBI" id="CHEBI:57746"/>
        <dbReference type="EC" id="4.6.1.2"/>
    </reaction>
</comment>
<dbReference type="SUPFAM" id="SSF55073">
    <property type="entry name" value="Nucleotide cyclase"/>
    <property type="match status" value="1"/>
</dbReference>
<evidence type="ECO:0000313" key="4">
    <source>
        <dbReference type="EMBL" id="VDO42575.1"/>
    </source>
</evidence>
<dbReference type="PROSITE" id="PS50125">
    <property type="entry name" value="GUANYLATE_CYCLASE_2"/>
    <property type="match status" value="1"/>
</dbReference>
<proteinExistence type="predicted"/>
<organism evidence="6">
    <name type="scientific">Onchocerca flexuosa</name>
    <dbReference type="NCBI Taxonomy" id="387005"/>
    <lineage>
        <taxon>Eukaryota</taxon>
        <taxon>Metazoa</taxon>
        <taxon>Ecdysozoa</taxon>
        <taxon>Nematoda</taxon>
        <taxon>Chromadorea</taxon>
        <taxon>Rhabditida</taxon>
        <taxon>Spirurina</taxon>
        <taxon>Spiruromorpha</taxon>
        <taxon>Filarioidea</taxon>
        <taxon>Onchocercidae</taxon>
        <taxon>Onchocerca</taxon>
    </lineage>
</organism>
<dbReference type="Pfam" id="PF00211">
    <property type="entry name" value="Guanylate_cyc"/>
    <property type="match status" value="1"/>
</dbReference>
<name>A0A183HCQ8_9BILA</name>
<dbReference type="PANTHER" id="PTHR45655">
    <property type="entry name" value="GUANYLATE CYCLASE SOLUBLE SUBUNIT BETA-2"/>
    <property type="match status" value="1"/>
</dbReference>
<dbReference type="STRING" id="387005.A0A183HCQ8"/>
<dbReference type="GO" id="GO:0019934">
    <property type="term" value="P:cGMP-mediated signaling"/>
    <property type="evidence" value="ECO:0007669"/>
    <property type="project" value="TreeGrafter"/>
</dbReference>
<dbReference type="WBParaSite" id="OFLC_0000526901-mRNA-1">
    <property type="protein sequence ID" value="OFLC_0000526901-mRNA-1"/>
    <property type="gene ID" value="OFLC_0000526901"/>
</dbReference>
<evidence type="ECO:0000256" key="1">
    <source>
        <dbReference type="ARBA" id="ARBA00001436"/>
    </source>
</evidence>
<dbReference type="Gene3D" id="3.30.70.1230">
    <property type="entry name" value="Nucleotide cyclase"/>
    <property type="match status" value="1"/>
</dbReference>
<dbReference type="PANTHER" id="PTHR45655:SF13">
    <property type="entry name" value="SOLUBLE GUANYLATE CYCLASE GCY-32-RELATED"/>
    <property type="match status" value="1"/>
</dbReference>
<dbReference type="EMBL" id="UZAJ01004445">
    <property type="protein sequence ID" value="VDO42575.1"/>
    <property type="molecule type" value="Genomic_DNA"/>
</dbReference>
<evidence type="ECO:0000256" key="2">
    <source>
        <dbReference type="ARBA" id="ARBA00023239"/>
    </source>
</evidence>
<evidence type="ECO:0000259" key="3">
    <source>
        <dbReference type="PROSITE" id="PS50125"/>
    </source>
</evidence>
<accession>A0A183HCQ8</accession>
<keyword evidence="5" id="KW-1185">Reference proteome</keyword>
<reference evidence="4 5" key="2">
    <citation type="submission" date="2018-11" db="EMBL/GenBank/DDBJ databases">
        <authorList>
            <consortium name="Pathogen Informatics"/>
        </authorList>
    </citation>
    <scope>NUCLEOTIDE SEQUENCE [LARGE SCALE GENOMIC DNA]</scope>
</reference>
<dbReference type="GO" id="GO:0004383">
    <property type="term" value="F:guanylate cyclase activity"/>
    <property type="evidence" value="ECO:0007669"/>
    <property type="project" value="UniProtKB-EC"/>
</dbReference>
<sequence length="98" mass="11215">MSELIEYGIRLKLLPLHGEYQEVTIMFDDIPNFDNIAVSYKPEEAITLLNELFMKLDRLACKHSIFKVETIDDTNLTAKGAPKQTNNSCEILYHGRLA</sequence>